<geneLocation type="plasmid" evidence="1">
    <name>pSE5369-VIM</name>
</geneLocation>
<sequence length="49" mass="5437">MRPTYNNIAVGALRPGGAPFSFHAGAPLQKPNLAYYPRPWQLGRIRSDL</sequence>
<proteinExistence type="predicted"/>
<protein>
    <submittedName>
        <fullName evidence="1">Uncharacterized protein</fullName>
    </submittedName>
</protein>
<name>A0A7S5YBL7_PSEAI</name>
<dbReference type="AlphaFoldDB" id="A0A7S5YBL7"/>
<dbReference type="EMBL" id="MN894888">
    <property type="protein sequence ID" value="QLG04936.1"/>
    <property type="molecule type" value="Genomic_DNA"/>
</dbReference>
<keyword evidence="1" id="KW-0614">Plasmid</keyword>
<evidence type="ECO:0000313" key="1">
    <source>
        <dbReference type="EMBL" id="QLG04936.1"/>
    </source>
</evidence>
<organism evidence="1">
    <name type="scientific">Pseudomonas aeruginosa</name>
    <dbReference type="NCBI Taxonomy" id="287"/>
    <lineage>
        <taxon>Bacteria</taxon>
        <taxon>Pseudomonadati</taxon>
        <taxon>Pseudomonadota</taxon>
        <taxon>Gammaproteobacteria</taxon>
        <taxon>Pseudomonadales</taxon>
        <taxon>Pseudomonadaceae</taxon>
        <taxon>Pseudomonas</taxon>
    </lineage>
</organism>
<reference evidence="1" key="1">
    <citation type="submission" date="2019-12" db="EMBL/GenBank/DDBJ databases">
        <title>Compelete sequence of pSE5369-VIM.</title>
        <authorList>
            <person name="Zhou D."/>
        </authorList>
    </citation>
    <scope>NUCLEOTIDE SEQUENCE</scope>
    <source>
        <strain evidence="1">SE5369</strain>
        <plasmid evidence="1">pSE5369-VIM</plasmid>
    </source>
</reference>
<accession>A0A7S5YBL7</accession>